<feature type="non-terminal residue" evidence="1">
    <location>
        <position position="219"/>
    </location>
</feature>
<comment type="caution">
    <text evidence="1">The sequence shown here is derived from an EMBL/GenBank/DDBJ whole genome shotgun (WGS) entry which is preliminary data.</text>
</comment>
<evidence type="ECO:0000313" key="1">
    <source>
        <dbReference type="EMBL" id="KAK3068500.1"/>
    </source>
</evidence>
<keyword evidence="2" id="KW-1185">Reference proteome</keyword>
<sequence>MASNSHKPRRRKNKDESSLKSSSLGISSLDSSSSSNTPAFPLVAFLLPAKGAASQWVVLPMILMAVGLFRWATGIWGYSGFQTPPMHGDFEAQRHWMEITTHLPISQWYFHDLQWWGLDYPPLTAYHSWLLGKIGSIIEPSWFALHTSRALDDLSLKVYMRATAIVSEYLCYTPGAVLFLRSYARLSGIPTWEYNIALTAFLLQPATILIDHGHFQYNT</sequence>
<accession>A0ACC3DG21</accession>
<evidence type="ECO:0000313" key="2">
    <source>
        <dbReference type="Proteomes" id="UP001186974"/>
    </source>
</evidence>
<organism evidence="1 2">
    <name type="scientific">Coniosporium uncinatum</name>
    <dbReference type="NCBI Taxonomy" id="93489"/>
    <lineage>
        <taxon>Eukaryota</taxon>
        <taxon>Fungi</taxon>
        <taxon>Dikarya</taxon>
        <taxon>Ascomycota</taxon>
        <taxon>Pezizomycotina</taxon>
        <taxon>Dothideomycetes</taxon>
        <taxon>Dothideomycetes incertae sedis</taxon>
        <taxon>Coniosporium</taxon>
    </lineage>
</organism>
<reference evidence="1" key="1">
    <citation type="submission" date="2024-09" db="EMBL/GenBank/DDBJ databases">
        <title>Black Yeasts Isolated from many extreme environments.</title>
        <authorList>
            <person name="Coleine C."/>
            <person name="Stajich J.E."/>
            <person name="Selbmann L."/>
        </authorList>
    </citation>
    <scope>NUCLEOTIDE SEQUENCE</scope>
    <source>
        <strain evidence="1">CCFEE 5737</strain>
    </source>
</reference>
<dbReference type="EMBL" id="JAWDJW010005284">
    <property type="protein sequence ID" value="KAK3068500.1"/>
    <property type="molecule type" value="Genomic_DNA"/>
</dbReference>
<protein>
    <submittedName>
        <fullName evidence="1">Uncharacterized protein</fullName>
    </submittedName>
</protein>
<gene>
    <name evidence="1" type="ORF">LTS18_000637</name>
</gene>
<proteinExistence type="predicted"/>
<dbReference type="Proteomes" id="UP001186974">
    <property type="component" value="Unassembled WGS sequence"/>
</dbReference>
<name>A0ACC3DG21_9PEZI</name>